<accession>A0A2V3IS23</accession>
<keyword evidence="2" id="KW-1185">Reference proteome</keyword>
<proteinExistence type="predicted"/>
<comment type="caution">
    <text evidence="1">The sequence shown here is derived from an EMBL/GenBank/DDBJ whole genome shotgun (WGS) entry which is preliminary data.</text>
</comment>
<gene>
    <name evidence="1" type="ORF">BWQ96_05332</name>
</gene>
<dbReference type="Proteomes" id="UP000247409">
    <property type="component" value="Unassembled WGS sequence"/>
</dbReference>
<dbReference type="EMBL" id="NBIV01000078">
    <property type="protein sequence ID" value="PXF44912.1"/>
    <property type="molecule type" value="Genomic_DNA"/>
</dbReference>
<name>A0A2V3IS23_9FLOR</name>
<evidence type="ECO:0000313" key="1">
    <source>
        <dbReference type="EMBL" id="PXF44912.1"/>
    </source>
</evidence>
<evidence type="ECO:0000313" key="2">
    <source>
        <dbReference type="Proteomes" id="UP000247409"/>
    </source>
</evidence>
<organism evidence="1 2">
    <name type="scientific">Gracilariopsis chorda</name>
    <dbReference type="NCBI Taxonomy" id="448386"/>
    <lineage>
        <taxon>Eukaryota</taxon>
        <taxon>Rhodophyta</taxon>
        <taxon>Florideophyceae</taxon>
        <taxon>Rhodymeniophycidae</taxon>
        <taxon>Gracilariales</taxon>
        <taxon>Gracilariaceae</taxon>
        <taxon>Gracilariopsis</taxon>
    </lineage>
</organism>
<reference evidence="1 2" key="1">
    <citation type="journal article" date="2018" name="Mol. Biol. Evol.">
        <title>Analysis of the draft genome of the red seaweed Gracilariopsis chorda provides insights into genome size evolution in Rhodophyta.</title>
        <authorList>
            <person name="Lee J."/>
            <person name="Yang E.C."/>
            <person name="Graf L."/>
            <person name="Yang J.H."/>
            <person name="Qiu H."/>
            <person name="Zel Zion U."/>
            <person name="Chan C.X."/>
            <person name="Stephens T.G."/>
            <person name="Weber A.P.M."/>
            <person name="Boo G.H."/>
            <person name="Boo S.M."/>
            <person name="Kim K.M."/>
            <person name="Shin Y."/>
            <person name="Jung M."/>
            <person name="Lee S.J."/>
            <person name="Yim H.S."/>
            <person name="Lee J.H."/>
            <person name="Bhattacharya D."/>
            <person name="Yoon H.S."/>
        </authorList>
    </citation>
    <scope>NUCLEOTIDE SEQUENCE [LARGE SCALE GENOMIC DNA]</scope>
    <source>
        <strain evidence="1 2">SKKU-2015</strain>
        <tissue evidence="1">Whole body</tissue>
    </source>
</reference>
<protein>
    <submittedName>
        <fullName evidence="1">Uncharacterized protein</fullName>
    </submittedName>
</protein>
<sequence>MSQLMASMPIRSTPTGLHQGGPIWHGTLRFHGSRQAFQTEAMAVPTTSAPRPDWGKVLELHGMESRPIEQFRREILASRFCFRLVPVNERGVPHEEHRVEAIAAVMEEGAVTFRVRVADGWIFVWGIHDERGNSSLLGGFFADGTPLSS</sequence>
<dbReference type="AlphaFoldDB" id="A0A2V3IS23"/>